<evidence type="ECO:0000313" key="3">
    <source>
        <dbReference type="EMBL" id="PWA49855.1"/>
    </source>
</evidence>
<reference evidence="3 4" key="1">
    <citation type="journal article" date="2018" name="Mol. Plant">
        <title>The genome of Artemisia annua provides insight into the evolution of Asteraceae family and artemisinin biosynthesis.</title>
        <authorList>
            <person name="Shen Q."/>
            <person name="Zhang L."/>
            <person name="Liao Z."/>
            <person name="Wang S."/>
            <person name="Yan T."/>
            <person name="Shi P."/>
            <person name="Liu M."/>
            <person name="Fu X."/>
            <person name="Pan Q."/>
            <person name="Wang Y."/>
            <person name="Lv Z."/>
            <person name="Lu X."/>
            <person name="Zhang F."/>
            <person name="Jiang W."/>
            <person name="Ma Y."/>
            <person name="Chen M."/>
            <person name="Hao X."/>
            <person name="Li L."/>
            <person name="Tang Y."/>
            <person name="Lv G."/>
            <person name="Zhou Y."/>
            <person name="Sun X."/>
            <person name="Brodelius P.E."/>
            <person name="Rose J.K.C."/>
            <person name="Tang K."/>
        </authorList>
    </citation>
    <scope>NUCLEOTIDE SEQUENCE [LARGE SCALE GENOMIC DNA]</scope>
    <source>
        <strain evidence="4">cv. Huhao1</strain>
        <tissue evidence="3">Leaf</tissue>
    </source>
</reference>
<protein>
    <recommendedName>
        <fullName evidence="5">Zinc knuckle CX2CX4HX4C</fullName>
    </recommendedName>
</protein>
<keyword evidence="2" id="KW-1133">Transmembrane helix</keyword>
<gene>
    <name evidence="3" type="ORF">CTI12_AA472190</name>
</gene>
<evidence type="ECO:0000256" key="2">
    <source>
        <dbReference type="SAM" id="Phobius"/>
    </source>
</evidence>
<feature type="transmembrane region" description="Helical" evidence="2">
    <location>
        <begin position="434"/>
        <end position="454"/>
    </location>
</feature>
<dbReference type="PANTHER" id="PTHR31286">
    <property type="entry name" value="GLYCINE-RICH CELL WALL STRUCTURAL PROTEIN 1.8-LIKE"/>
    <property type="match status" value="1"/>
</dbReference>
<keyword evidence="2" id="KW-0812">Transmembrane</keyword>
<sequence length="474" mass="52571">MTTSICEKPYSRASFARVLVEIDSSKPLVDNVELWYEGLGKVLKLWIEYSWVPPRCEECKIFGHYLSECARKVNTVRAVNKDGETVKPDDVKQSNNNEGAKIGDGDEGWGNSNASNVGAKDTSNRSEPINSGNVGHIDDSMKNSAKNNTANKNVKGADKGDKGNKLDKGNKSVNVISTKESLETKSVATSNRFDILREDSDKVDSDSWKEVKDLVVIACNTGVPIAENVLNSWNADMIKFYKVKWNSRTRISDSTRRQLESEMNSLSHKIVQLNRNINFNAKLNDENLLKKSGLATQDKLEKAAVIWKLSVKGFSLVDNNRSSNGVNDGLMLNCALSWLWIISLKGPLMFVWAGYVGSIKVRVFGVATKPLIVTMMIFSYAPGLDCVQCFGVGIPQAVSYEFNDYGDCLVLLHQVCDTWWCYTGQVSNAQILELHMLICFAACMVSMVATSWIYGLKILDGFFAAFGLVSALWL</sequence>
<dbReference type="InterPro" id="IPR040256">
    <property type="entry name" value="At4g02000-like"/>
</dbReference>
<feature type="compositionally biased region" description="Low complexity" evidence="1">
    <location>
        <begin position="142"/>
        <end position="154"/>
    </location>
</feature>
<keyword evidence="4" id="KW-1185">Reference proteome</keyword>
<dbReference type="PANTHER" id="PTHR31286:SF180">
    <property type="entry name" value="OS10G0362600 PROTEIN"/>
    <property type="match status" value="1"/>
</dbReference>
<dbReference type="AlphaFoldDB" id="A0A2U1LLJ2"/>
<proteinExistence type="predicted"/>
<feature type="region of interest" description="Disordered" evidence="1">
    <location>
        <begin position="84"/>
        <end position="172"/>
    </location>
</feature>
<feature type="transmembrane region" description="Helical" evidence="2">
    <location>
        <begin position="337"/>
        <end position="356"/>
    </location>
</feature>
<name>A0A2U1LLJ2_ARTAN</name>
<dbReference type="Proteomes" id="UP000245207">
    <property type="component" value="Unassembled WGS sequence"/>
</dbReference>
<evidence type="ECO:0000256" key="1">
    <source>
        <dbReference type="SAM" id="MobiDB-lite"/>
    </source>
</evidence>
<evidence type="ECO:0000313" key="4">
    <source>
        <dbReference type="Proteomes" id="UP000245207"/>
    </source>
</evidence>
<feature type="compositionally biased region" description="Basic and acidic residues" evidence="1">
    <location>
        <begin position="155"/>
        <end position="170"/>
    </location>
</feature>
<dbReference type="EMBL" id="PKPP01008754">
    <property type="protein sequence ID" value="PWA49855.1"/>
    <property type="molecule type" value="Genomic_DNA"/>
</dbReference>
<accession>A0A2U1LLJ2</accession>
<evidence type="ECO:0008006" key="5">
    <source>
        <dbReference type="Google" id="ProtNLM"/>
    </source>
</evidence>
<organism evidence="3 4">
    <name type="scientific">Artemisia annua</name>
    <name type="common">Sweet wormwood</name>
    <dbReference type="NCBI Taxonomy" id="35608"/>
    <lineage>
        <taxon>Eukaryota</taxon>
        <taxon>Viridiplantae</taxon>
        <taxon>Streptophyta</taxon>
        <taxon>Embryophyta</taxon>
        <taxon>Tracheophyta</taxon>
        <taxon>Spermatophyta</taxon>
        <taxon>Magnoliopsida</taxon>
        <taxon>eudicotyledons</taxon>
        <taxon>Gunneridae</taxon>
        <taxon>Pentapetalae</taxon>
        <taxon>asterids</taxon>
        <taxon>campanulids</taxon>
        <taxon>Asterales</taxon>
        <taxon>Asteraceae</taxon>
        <taxon>Asteroideae</taxon>
        <taxon>Anthemideae</taxon>
        <taxon>Artemisiinae</taxon>
        <taxon>Artemisia</taxon>
    </lineage>
</organism>
<keyword evidence="2" id="KW-0472">Membrane</keyword>
<comment type="caution">
    <text evidence="3">The sequence shown here is derived from an EMBL/GenBank/DDBJ whole genome shotgun (WGS) entry which is preliminary data.</text>
</comment>